<dbReference type="InterPro" id="IPR046831">
    <property type="entry name" value="Calmodulin_bind_N"/>
</dbReference>
<name>A0A6I9R808_ELAGV</name>
<sequence length="441" mass="50158">MAVRRLREEAESDPDPPVTRRLRTAPSLASVIREAVMAKSIQNVCFALEPLLRRVVHEEVERGLVHLVHPPLRSPQICIEEVEPSSCLQLAFAQPLARPIFTGSRIEDTESNALQILLTDTRTGERSPRMLKIEIVVLDGDFPSRDQEHWTSNEFDSGIVKEREGKRPLLIGERTVTLRDGMAPIGELVFTDNSSWIRSRKFRLGARVFPGSYEGPRIKEALTESFTVKDHRGESYKKHYPPSLGDEVWRLEKIGKNGAFDRRLADAGIRTVQEFLKQLVINPSRLRTILGPGMSERQWERSVKHAKTCTIGEERYLYCRQPYAVIMNPICEVVGIMIDDDIMTLQQLSQHQMEDFKQLILEAYEHCNQLQKADGISFSATVSLQPNDPMNTGLIGSSTWYSNHQESLSSEYQNGGIFELESTNWIQTAMLDTPDQLHEGY</sequence>
<dbReference type="GO" id="GO:0080142">
    <property type="term" value="P:regulation of salicylic acid biosynthetic process"/>
    <property type="evidence" value="ECO:0007669"/>
    <property type="project" value="TreeGrafter"/>
</dbReference>
<dbReference type="GO" id="GO:0043565">
    <property type="term" value="F:sequence-specific DNA binding"/>
    <property type="evidence" value="ECO:0007669"/>
    <property type="project" value="TreeGrafter"/>
</dbReference>
<dbReference type="GO" id="GO:0005634">
    <property type="term" value="C:nucleus"/>
    <property type="evidence" value="ECO:0007669"/>
    <property type="project" value="UniProtKB-SubCell"/>
</dbReference>
<keyword evidence="3" id="KW-0805">Transcription regulation</keyword>
<dbReference type="PANTHER" id="PTHR31713">
    <property type="entry name" value="OS02G0177800 PROTEIN"/>
    <property type="match status" value="1"/>
</dbReference>
<dbReference type="InterPro" id="IPR012416">
    <property type="entry name" value="CBP60"/>
</dbReference>
<dbReference type="Pfam" id="PF07887">
    <property type="entry name" value="Calmodulin_bind"/>
    <property type="match status" value="1"/>
</dbReference>
<dbReference type="InterPro" id="IPR046829">
    <property type="entry name" value="Calmod_bind_C"/>
</dbReference>
<feature type="domain" description="Calmodulin binding protein central" evidence="10">
    <location>
        <begin position="244"/>
        <end position="309"/>
    </location>
</feature>
<dbReference type="Pfam" id="PF20451">
    <property type="entry name" value="Calmod_bind_M"/>
    <property type="match status" value="1"/>
</dbReference>
<comment type="similarity">
    <text evidence="2">Belongs to the plant ACBP60 protein family.</text>
</comment>
<dbReference type="PANTHER" id="PTHR31713:SF42">
    <property type="entry name" value="PROTEIN SAR DEFICIENT 1"/>
    <property type="match status" value="1"/>
</dbReference>
<evidence type="ECO:0000256" key="2">
    <source>
        <dbReference type="ARBA" id="ARBA00007214"/>
    </source>
</evidence>
<protein>
    <submittedName>
        <fullName evidence="13">Calmodulin-binding protein 60 D isoform X1</fullName>
    </submittedName>
</protein>
<keyword evidence="7" id="KW-0539">Nucleus</keyword>
<feature type="domain" description="Calmodulin binding protein-like N-terminal" evidence="9">
    <location>
        <begin position="88"/>
        <end position="231"/>
    </location>
</feature>
<evidence type="ECO:0000256" key="4">
    <source>
        <dbReference type="ARBA" id="ARBA00023125"/>
    </source>
</evidence>
<dbReference type="Proteomes" id="UP000504607">
    <property type="component" value="Chromosome 1"/>
</dbReference>
<dbReference type="GO" id="GO:0003700">
    <property type="term" value="F:DNA-binding transcription factor activity"/>
    <property type="evidence" value="ECO:0007669"/>
    <property type="project" value="TreeGrafter"/>
</dbReference>
<evidence type="ECO:0000256" key="6">
    <source>
        <dbReference type="ARBA" id="ARBA00023163"/>
    </source>
</evidence>
<evidence type="ECO:0000259" key="10">
    <source>
        <dbReference type="Pfam" id="PF20451"/>
    </source>
</evidence>
<dbReference type="AlphaFoldDB" id="A0A6I9R808"/>
<evidence type="ECO:0000256" key="3">
    <source>
        <dbReference type="ARBA" id="ARBA00023015"/>
    </source>
</evidence>
<dbReference type="KEGG" id="egu:105045465"/>
<keyword evidence="5" id="KW-0010">Activator</keyword>
<feature type="region of interest" description="Disordered" evidence="8">
    <location>
        <begin position="1"/>
        <end position="21"/>
    </location>
</feature>
<dbReference type="RefSeq" id="XP_010922061.1">
    <property type="nucleotide sequence ID" value="XM_010923759.3"/>
</dbReference>
<evidence type="ECO:0000256" key="7">
    <source>
        <dbReference type="ARBA" id="ARBA00023242"/>
    </source>
</evidence>
<dbReference type="GeneID" id="105045465"/>
<evidence type="ECO:0000313" key="13">
    <source>
        <dbReference type="RefSeq" id="XP_010922061.1"/>
    </source>
</evidence>
<dbReference type="Pfam" id="PF20452">
    <property type="entry name" value="Calmod_bind_C"/>
    <property type="match status" value="1"/>
</dbReference>
<accession>A0A6I9R808</accession>
<dbReference type="InterPro" id="IPR046830">
    <property type="entry name" value="Calmod_bind_M"/>
</dbReference>
<reference evidence="13" key="1">
    <citation type="submission" date="2025-08" db="UniProtKB">
        <authorList>
            <consortium name="RefSeq"/>
        </authorList>
    </citation>
    <scope>IDENTIFICATION</scope>
</reference>
<dbReference type="GO" id="GO:0005516">
    <property type="term" value="F:calmodulin binding"/>
    <property type="evidence" value="ECO:0007669"/>
    <property type="project" value="InterPro"/>
</dbReference>
<evidence type="ECO:0000256" key="8">
    <source>
        <dbReference type="SAM" id="MobiDB-lite"/>
    </source>
</evidence>
<evidence type="ECO:0000256" key="5">
    <source>
        <dbReference type="ARBA" id="ARBA00023159"/>
    </source>
</evidence>
<proteinExistence type="inferred from homology"/>
<evidence type="ECO:0000313" key="12">
    <source>
        <dbReference type="Proteomes" id="UP000504607"/>
    </source>
</evidence>
<evidence type="ECO:0000256" key="1">
    <source>
        <dbReference type="ARBA" id="ARBA00004123"/>
    </source>
</evidence>
<keyword evidence="12" id="KW-1185">Reference proteome</keyword>
<dbReference type="InParanoid" id="A0A6I9R808"/>
<organism evidence="12 13">
    <name type="scientific">Elaeis guineensis var. tenera</name>
    <name type="common">Oil palm</name>
    <dbReference type="NCBI Taxonomy" id="51953"/>
    <lineage>
        <taxon>Eukaryota</taxon>
        <taxon>Viridiplantae</taxon>
        <taxon>Streptophyta</taxon>
        <taxon>Embryophyta</taxon>
        <taxon>Tracheophyta</taxon>
        <taxon>Spermatophyta</taxon>
        <taxon>Magnoliopsida</taxon>
        <taxon>Liliopsida</taxon>
        <taxon>Arecaceae</taxon>
        <taxon>Arecoideae</taxon>
        <taxon>Cocoseae</taxon>
        <taxon>Elaeidinae</taxon>
        <taxon>Elaeis</taxon>
    </lineage>
</organism>
<gene>
    <name evidence="13" type="primary">LOC105045465</name>
</gene>
<evidence type="ECO:0000259" key="9">
    <source>
        <dbReference type="Pfam" id="PF07887"/>
    </source>
</evidence>
<keyword evidence="6" id="KW-0804">Transcription</keyword>
<evidence type="ECO:0000259" key="11">
    <source>
        <dbReference type="Pfam" id="PF20452"/>
    </source>
</evidence>
<keyword evidence="4" id="KW-0238">DNA-binding</keyword>
<dbReference type="OrthoDB" id="757051at2759"/>
<comment type="subcellular location">
    <subcellularLocation>
        <location evidence="1">Nucleus</location>
    </subcellularLocation>
</comment>
<feature type="domain" description="Calmodulin binding protein C-terminal" evidence="11">
    <location>
        <begin position="315"/>
        <end position="372"/>
    </location>
</feature>